<gene>
    <name evidence="1" type="ORF">Hyperionvirus16_9</name>
</gene>
<sequence>MTFNCKTEIVIIMPYDKYTIPFVASLSPFSAILDASIAKPNEKYPK</sequence>
<proteinExistence type="predicted"/>
<reference evidence="1" key="1">
    <citation type="submission" date="2018-10" db="EMBL/GenBank/DDBJ databases">
        <title>Hidden diversity of soil giant viruses.</title>
        <authorList>
            <person name="Schulz F."/>
            <person name="Alteio L."/>
            <person name="Goudeau D."/>
            <person name="Ryan E.M."/>
            <person name="Malmstrom R.R."/>
            <person name="Blanchard J."/>
            <person name="Woyke T."/>
        </authorList>
    </citation>
    <scope>NUCLEOTIDE SEQUENCE</scope>
    <source>
        <strain evidence="1">HYV1</strain>
    </source>
</reference>
<evidence type="ECO:0000313" key="1">
    <source>
        <dbReference type="EMBL" id="AYV84034.1"/>
    </source>
</evidence>
<name>A0A3G5ABS5_9VIRU</name>
<organism evidence="1">
    <name type="scientific">Hyperionvirus sp</name>
    <dbReference type="NCBI Taxonomy" id="2487770"/>
    <lineage>
        <taxon>Viruses</taxon>
        <taxon>Varidnaviria</taxon>
        <taxon>Bamfordvirae</taxon>
        <taxon>Nucleocytoviricota</taxon>
        <taxon>Megaviricetes</taxon>
        <taxon>Imitervirales</taxon>
        <taxon>Mimiviridae</taxon>
        <taxon>Klosneuvirinae</taxon>
    </lineage>
</organism>
<dbReference type="EMBL" id="MK072398">
    <property type="protein sequence ID" value="AYV84034.1"/>
    <property type="molecule type" value="Genomic_DNA"/>
</dbReference>
<accession>A0A3G5ABS5</accession>
<protein>
    <submittedName>
        <fullName evidence="1">Uncharacterized protein</fullName>
    </submittedName>
</protein>